<dbReference type="WBParaSite" id="L893_g30305.t1">
    <property type="protein sequence ID" value="L893_g30305.t1"/>
    <property type="gene ID" value="L893_g30305"/>
</dbReference>
<dbReference type="Proteomes" id="UP000095287">
    <property type="component" value="Unplaced"/>
</dbReference>
<dbReference type="GO" id="GO:0016020">
    <property type="term" value="C:membrane"/>
    <property type="evidence" value="ECO:0007669"/>
    <property type="project" value="InterPro"/>
</dbReference>
<feature type="domain" description="Neurotransmitter-gated ion-channel ligand-binding" evidence="1">
    <location>
        <begin position="30"/>
        <end position="85"/>
    </location>
</feature>
<dbReference type="SUPFAM" id="SSF63712">
    <property type="entry name" value="Nicotinic receptor ligand binding domain-like"/>
    <property type="match status" value="1"/>
</dbReference>
<protein>
    <submittedName>
        <fullName evidence="3">Neur_chan_LBD domain-containing protein</fullName>
    </submittedName>
</protein>
<evidence type="ECO:0000313" key="2">
    <source>
        <dbReference type="Proteomes" id="UP000095287"/>
    </source>
</evidence>
<sequence>MPYFAGTPIGIDVHDWLPFLVQTGEASDDEERLMVDIFRGYNSLIQPVRNLSDIPITVKIALQLVLLINVDEKDQVMHTNVWLTLVSFLPRWLSYSLSQGSISLQRRLLP</sequence>
<dbReference type="GO" id="GO:0005230">
    <property type="term" value="F:extracellular ligand-gated monoatomic ion channel activity"/>
    <property type="evidence" value="ECO:0007669"/>
    <property type="project" value="InterPro"/>
</dbReference>
<dbReference type="Pfam" id="PF02931">
    <property type="entry name" value="Neur_chan_LBD"/>
    <property type="match status" value="1"/>
</dbReference>
<reference evidence="3" key="1">
    <citation type="submission" date="2016-11" db="UniProtKB">
        <authorList>
            <consortium name="WormBaseParasite"/>
        </authorList>
    </citation>
    <scope>IDENTIFICATION</scope>
</reference>
<dbReference type="InterPro" id="IPR036734">
    <property type="entry name" value="Neur_chan_lig-bd_sf"/>
</dbReference>
<proteinExistence type="predicted"/>
<accession>A0A1I7ZWJ2</accession>
<evidence type="ECO:0000259" key="1">
    <source>
        <dbReference type="Pfam" id="PF02931"/>
    </source>
</evidence>
<keyword evidence="2" id="KW-1185">Reference proteome</keyword>
<evidence type="ECO:0000313" key="3">
    <source>
        <dbReference type="WBParaSite" id="L893_g30305.t1"/>
    </source>
</evidence>
<organism evidence="2 3">
    <name type="scientific">Steinernema glaseri</name>
    <dbReference type="NCBI Taxonomy" id="37863"/>
    <lineage>
        <taxon>Eukaryota</taxon>
        <taxon>Metazoa</taxon>
        <taxon>Ecdysozoa</taxon>
        <taxon>Nematoda</taxon>
        <taxon>Chromadorea</taxon>
        <taxon>Rhabditida</taxon>
        <taxon>Tylenchina</taxon>
        <taxon>Panagrolaimomorpha</taxon>
        <taxon>Strongyloidoidea</taxon>
        <taxon>Steinernematidae</taxon>
        <taxon>Steinernema</taxon>
    </lineage>
</organism>
<name>A0A1I7ZWJ2_9BILA</name>
<dbReference type="InterPro" id="IPR006202">
    <property type="entry name" value="Neur_chan_lig-bd"/>
</dbReference>
<dbReference type="Gene3D" id="2.70.170.10">
    <property type="entry name" value="Neurotransmitter-gated ion-channel ligand-binding domain"/>
    <property type="match status" value="1"/>
</dbReference>
<dbReference type="AlphaFoldDB" id="A0A1I7ZWJ2"/>